<dbReference type="InterPro" id="IPR007527">
    <property type="entry name" value="Znf_SWIM"/>
</dbReference>
<feature type="compositionally biased region" description="Basic residues" evidence="5">
    <location>
        <begin position="315"/>
        <end position="329"/>
    </location>
</feature>
<accession>A0A9R1XGU8</accession>
<keyword evidence="8" id="KW-1185">Reference proteome</keyword>
<dbReference type="PANTHER" id="PTHR31973">
    <property type="entry name" value="POLYPROTEIN, PUTATIVE-RELATED"/>
    <property type="match status" value="1"/>
</dbReference>
<feature type="domain" description="SWIM-type" evidence="6">
    <location>
        <begin position="216"/>
        <end position="248"/>
    </location>
</feature>
<evidence type="ECO:0000256" key="1">
    <source>
        <dbReference type="ARBA" id="ARBA00022723"/>
    </source>
</evidence>
<keyword evidence="3" id="KW-0862">Zinc</keyword>
<feature type="compositionally biased region" description="Basic and acidic residues" evidence="5">
    <location>
        <begin position="296"/>
        <end position="314"/>
    </location>
</feature>
<dbReference type="SMART" id="SM00575">
    <property type="entry name" value="ZnF_PMZ"/>
    <property type="match status" value="1"/>
</dbReference>
<dbReference type="Proteomes" id="UP000235145">
    <property type="component" value="Unassembled WGS sequence"/>
</dbReference>
<evidence type="ECO:0000259" key="6">
    <source>
        <dbReference type="PROSITE" id="PS50966"/>
    </source>
</evidence>
<dbReference type="Pfam" id="PF04434">
    <property type="entry name" value="SWIM"/>
    <property type="match status" value="1"/>
</dbReference>
<keyword evidence="2 4" id="KW-0863">Zinc-finger</keyword>
<name>A0A9R1XGU8_LACSA</name>
<organism evidence="7 8">
    <name type="scientific">Lactuca sativa</name>
    <name type="common">Garden lettuce</name>
    <dbReference type="NCBI Taxonomy" id="4236"/>
    <lineage>
        <taxon>Eukaryota</taxon>
        <taxon>Viridiplantae</taxon>
        <taxon>Streptophyta</taxon>
        <taxon>Embryophyta</taxon>
        <taxon>Tracheophyta</taxon>
        <taxon>Spermatophyta</taxon>
        <taxon>Magnoliopsida</taxon>
        <taxon>eudicotyledons</taxon>
        <taxon>Gunneridae</taxon>
        <taxon>Pentapetalae</taxon>
        <taxon>asterids</taxon>
        <taxon>campanulids</taxon>
        <taxon>Asterales</taxon>
        <taxon>Asteraceae</taxon>
        <taxon>Cichorioideae</taxon>
        <taxon>Cichorieae</taxon>
        <taxon>Lactucinae</taxon>
        <taxon>Lactuca</taxon>
    </lineage>
</organism>
<feature type="region of interest" description="Disordered" evidence="5">
    <location>
        <begin position="290"/>
        <end position="329"/>
    </location>
</feature>
<keyword evidence="1" id="KW-0479">Metal-binding</keyword>
<evidence type="ECO:0000256" key="5">
    <source>
        <dbReference type="SAM" id="MobiDB-lite"/>
    </source>
</evidence>
<reference evidence="7 8" key="1">
    <citation type="journal article" date="2017" name="Nat. Commun.">
        <title>Genome assembly with in vitro proximity ligation data and whole-genome triplication in lettuce.</title>
        <authorList>
            <person name="Reyes-Chin-Wo S."/>
            <person name="Wang Z."/>
            <person name="Yang X."/>
            <person name="Kozik A."/>
            <person name="Arikit S."/>
            <person name="Song C."/>
            <person name="Xia L."/>
            <person name="Froenicke L."/>
            <person name="Lavelle D.O."/>
            <person name="Truco M.J."/>
            <person name="Xia R."/>
            <person name="Zhu S."/>
            <person name="Xu C."/>
            <person name="Xu H."/>
            <person name="Xu X."/>
            <person name="Cox K."/>
            <person name="Korf I."/>
            <person name="Meyers B.C."/>
            <person name="Michelmore R.W."/>
        </authorList>
    </citation>
    <scope>NUCLEOTIDE SEQUENCE [LARGE SCALE GENOMIC DNA]</scope>
    <source>
        <strain evidence="8">cv. Salinas</strain>
        <tissue evidence="7">Seedlings</tissue>
    </source>
</reference>
<comment type="caution">
    <text evidence="7">The sequence shown here is derived from an EMBL/GenBank/DDBJ whole genome shotgun (WGS) entry which is preliminary data.</text>
</comment>
<feature type="region of interest" description="Disordered" evidence="5">
    <location>
        <begin position="1"/>
        <end position="26"/>
    </location>
</feature>
<evidence type="ECO:0000313" key="8">
    <source>
        <dbReference type="Proteomes" id="UP000235145"/>
    </source>
</evidence>
<proteinExistence type="predicted"/>
<protein>
    <recommendedName>
        <fullName evidence="6">SWIM-type domain-containing protein</fullName>
    </recommendedName>
</protein>
<dbReference type="GO" id="GO:0008270">
    <property type="term" value="F:zinc ion binding"/>
    <property type="evidence" value="ECO:0007669"/>
    <property type="project" value="UniProtKB-KW"/>
</dbReference>
<evidence type="ECO:0000256" key="4">
    <source>
        <dbReference type="PROSITE-ProRule" id="PRU00325"/>
    </source>
</evidence>
<dbReference type="InterPro" id="IPR006564">
    <property type="entry name" value="Znf_PMZ"/>
</dbReference>
<sequence>MLRADIREYGEGDRSGAHPEEEGGGGACYGGFGEEAQGIRCRAERPIGAGPLQEMRQDARGSVQVGMLQVGIRARFVNLFWSACNATTEQYFKEILKDIKLMSPEASNYLMEKSPRTWSRAYYQVGRCCSSVENGGCESYNAIIVEARKKPIITMLEELRMYMMNKLFTTKLNGWSSDVSPEIRLGLNELKVNQRFWEVLPSGFNQFETRSGSEAYEVDLDKRTCSCRMWQLNGYGCVHFVAAISYLNRDVEKYVDTYFFKAMYMKTYHYKNCPMNGSKMWSETNYISPLPPNNRRMPDRPKTKRVRDVSEKGGNHRFSKKGKKISCSL</sequence>
<dbReference type="PANTHER" id="PTHR31973:SF189">
    <property type="entry name" value="TRANSPOSASE, MUDR, PLANT, MULE TRANSPOSASE DOMAIN PROTEIN-RELATED"/>
    <property type="match status" value="1"/>
</dbReference>
<evidence type="ECO:0000313" key="7">
    <source>
        <dbReference type="EMBL" id="KAJ0209554.1"/>
    </source>
</evidence>
<evidence type="ECO:0000256" key="2">
    <source>
        <dbReference type="ARBA" id="ARBA00022771"/>
    </source>
</evidence>
<gene>
    <name evidence="7" type="ORF">LSAT_V11C400175150</name>
</gene>
<dbReference type="PROSITE" id="PS50966">
    <property type="entry name" value="ZF_SWIM"/>
    <property type="match status" value="1"/>
</dbReference>
<dbReference type="EMBL" id="NBSK02000004">
    <property type="protein sequence ID" value="KAJ0209554.1"/>
    <property type="molecule type" value="Genomic_DNA"/>
</dbReference>
<dbReference type="AlphaFoldDB" id="A0A9R1XGU8"/>
<evidence type="ECO:0000256" key="3">
    <source>
        <dbReference type="ARBA" id="ARBA00022833"/>
    </source>
</evidence>
<feature type="compositionally biased region" description="Basic and acidic residues" evidence="5">
    <location>
        <begin position="1"/>
        <end position="21"/>
    </location>
</feature>